<evidence type="ECO:0000313" key="4">
    <source>
        <dbReference type="Proteomes" id="UP000615593"/>
    </source>
</evidence>
<feature type="chain" id="PRO_5045748504" description="Peptidylprolyl isomerase" evidence="2">
    <location>
        <begin position="24"/>
        <end position="327"/>
    </location>
</feature>
<dbReference type="GeneID" id="94368925"/>
<evidence type="ECO:0000313" key="3">
    <source>
        <dbReference type="EMBL" id="GGZ52479.1"/>
    </source>
</evidence>
<keyword evidence="2" id="KW-0732">Signal</keyword>
<evidence type="ECO:0000256" key="2">
    <source>
        <dbReference type="SAM" id="SignalP"/>
    </source>
</evidence>
<evidence type="ECO:0000256" key="1">
    <source>
        <dbReference type="SAM" id="MobiDB-lite"/>
    </source>
</evidence>
<feature type="region of interest" description="Disordered" evidence="1">
    <location>
        <begin position="304"/>
        <end position="327"/>
    </location>
</feature>
<dbReference type="PROSITE" id="PS00018">
    <property type="entry name" value="EF_HAND_1"/>
    <property type="match status" value="1"/>
</dbReference>
<dbReference type="InterPro" id="IPR028974">
    <property type="entry name" value="TSP_type-3_rpt"/>
</dbReference>
<keyword evidence="4" id="KW-1185">Reference proteome</keyword>
<dbReference type="SUPFAM" id="SSF103647">
    <property type="entry name" value="TSP type-3 repeat"/>
    <property type="match status" value="1"/>
</dbReference>
<sequence length="327" mass="36792">MMKYWKFLILTALVIFVSCGSDDEDNDTITVELREPSEVYLENMDEIETYLSTHFYRVEETTSNPIFKQIVFDTIAGENENEVSIMDSEELMMKTVDYGDLTYNLYYLKIREGNENEYQPTFADRAILTYRGENIDSLSTHLFDETTVPVSFDFPGTGSGGVIPGFHEGLSEFRGASGYTDNGDGTYNYNDDYGIGAVFIPSGLGYYYSAPTGSGINPYDPLIFTFQLYRGIQMDHDEDGIPSYMEDLDNDKDLYEEDDDFDGDGSPNYLDTDDDGDGVLTADEIEVNDANGDGIITEDEIIFTDTNNDGTPDYLDPDIAIEPEEEE</sequence>
<protein>
    <recommendedName>
        <fullName evidence="5">Peptidylprolyl isomerase</fullName>
    </recommendedName>
</protein>
<gene>
    <name evidence="3" type="ORF">GCM10008088_12610</name>
</gene>
<organism evidence="3 4">
    <name type="scientific">Mesonia mobilis</name>
    <dbReference type="NCBI Taxonomy" id="369791"/>
    <lineage>
        <taxon>Bacteria</taxon>
        <taxon>Pseudomonadati</taxon>
        <taxon>Bacteroidota</taxon>
        <taxon>Flavobacteriia</taxon>
        <taxon>Flavobacteriales</taxon>
        <taxon>Flavobacteriaceae</taxon>
        <taxon>Mesonia</taxon>
    </lineage>
</organism>
<evidence type="ECO:0008006" key="5">
    <source>
        <dbReference type="Google" id="ProtNLM"/>
    </source>
</evidence>
<feature type="signal peptide" evidence="2">
    <location>
        <begin position="1"/>
        <end position="23"/>
    </location>
</feature>
<name>A0ABQ3BRY0_9FLAO</name>
<dbReference type="EMBL" id="BMWY01000003">
    <property type="protein sequence ID" value="GGZ52479.1"/>
    <property type="molecule type" value="Genomic_DNA"/>
</dbReference>
<reference evidence="4" key="1">
    <citation type="journal article" date="2019" name="Int. J. Syst. Evol. Microbiol.">
        <title>The Global Catalogue of Microorganisms (GCM) 10K type strain sequencing project: providing services to taxonomists for standard genome sequencing and annotation.</title>
        <authorList>
            <consortium name="The Broad Institute Genomics Platform"/>
            <consortium name="The Broad Institute Genome Sequencing Center for Infectious Disease"/>
            <person name="Wu L."/>
            <person name="Ma J."/>
        </authorList>
    </citation>
    <scope>NUCLEOTIDE SEQUENCE [LARGE SCALE GENOMIC DNA]</scope>
    <source>
        <strain evidence="4">KCTC 12708</strain>
    </source>
</reference>
<feature type="compositionally biased region" description="Acidic residues" evidence="1">
    <location>
        <begin position="315"/>
        <end position="327"/>
    </location>
</feature>
<dbReference type="Gene3D" id="3.10.50.40">
    <property type="match status" value="1"/>
</dbReference>
<dbReference type="RefSeq" id="WP_229797301.1">
    <property type="nucleotide sequence ID" value="NZ_BMWY01000003.1"/>
</dbReference>
<dbReference type="InterPro" id="IPR046357">
    <property type="entry name" value="PPIase_dom_sf"/>
</dbReference>
<comment type="caution">
    <text evidence="3">The sequence shown here is derived from an EMBL/GenBank/DDBJ whole genome shotgun (WGS) entry which is preliminary data.</text>
</comment>
<dbReference type="Proteomes" id="UP000615593">
    <property type="component" value="Unassembled WGS sequence"/>
</dbReference>
<feature type="compositionally biased region" description="Acidic residues" evidence="1">
    <location>
        <begin position="253"/>
        <end position="263"/>
    </location>
</feature>
<feature type="region of interest" description="Disordered" evidence="1">
    <location>
        <begin position="253"/>
        <end position="279"/>
    </location>
</feature>
<accession>A0ABQ3BRY0</accession>
<proteinExistence type="predicted"/>
<dbReference type="InterPro" id="IPR018247">
    <property type="entry name" value="EF_Hand_1_Ca_BS"/>
</dbReference>
<dbReference type="PROSITE" id="PS51257">
    <property type="entry name" value="PROKAR_LIPOPROTEIN"/>
    <property type="match status" value="1"/>
</dbReference>